<dbReference type="AntiFam" id="ANF00062">
    <property type="entry name" value="Shadow ORF (opposite ABC transporter protein)"/>
</dbReference>
<organism evidence="1">
    <name type="scientific">freshwater metagenome</name>
    <dbReference type="NCBI Taxonomy" id="449393"/>
    <lineage>
        <taxon>unclassified sequences</taxon>
        <taxon>metagenomes</taxon>
        <taxon>ecological metagenomes</taxon>
    </lineage>
</organism>
<dbReference type="EMBL" id="CAESAC010000066">
    <property type="protein sequence ID" value="CAB4336267.1"/>
    <property type="molecule type" value="Genomic_DNA"/>
</dbReference>
<protein>
    <submittedName>
        <fullName evidence="1">Unannotated protein</fullName>
    </submittedName>
</protein>
<evidence type="ECO:0000313" key="1">
    <source>
        <dbReference type="EMBL" id="CAB4336267.1"/>
    </source>
</evidence>
<gene>
    <name evidence="1" type="ORF">UFOPK4028_00562</name>
</gene>
<accession>A0A6J5Z4X3</accession>
<name>A0A6J5Z4X3_9ZZZZ</name>
<reference evidence="1" key="1">
    <citation type="submission" date="2020-05" db="EMBL/GenBank/DDBJ databases">
        <authorList>
            <person name="Chiriac C."/>
            <person name="Salcher M."/>
            <person name="Ghai R."/>
            <person name="Kavagutti S V."/>
        </authorList>
    </citation>
    <scope>NUCLEOTIDE SEQUENCE</scope>
</reference>
<sequence length="128" mass="13967">MRAITSELTRASSRSWVTKIAVVFWERNRFITSVRNSARRWASKAENGSSNKIIAGLTASALASATLVCWPPDNSFGILLSKPTKSIKTNISFTVCLICSLVKAERSIPNAIFSAIFKCGNRAPSWGT</sequence>
<proteinExistence type="predicted"/>
<dbReference type="AlphaFoldDB" id="A0A6J5Z4X3"/>